<organism evidence="2 3">
    <name type="scientific">Punica granatum</name>
    <name type="common">Pomegranate</name>
    <dbReference type="NCBI Taxonomy" id="22663"/>
    <lineage>
        <taxon>Eukaryota</taxon>
        <taxon>Viridiplantae</taxon>
        <taxon>Streptophyta</taxon>
        <taxon>Embryophyta</taxon>
        <taxon>Tracheophyta</taxon>
        <taxon>Spermatophyta</taxon>
        <taxon>Magnoliopsida</taxon>
        <taxon>eudicotyledons</taxon>
        <taxon>Gunneridae</taxon>
        <taxon>Pentapetalae</taxon>
        <taxon>rosids</taxon>
        <taxon>malvids</taxon>
        <taxon>Myrtales</taxon>
        <taxon>Lythraceae</taxon>
        <taxon>Punica</taxon>
    </lineage>
</organism>
<dbReference type="RefSeq" id="XP_031402526.1">
    <property type="nucleotide sequence ID" value="XM_031546666.1"/>
</dbReference>
<accession>A0A6P8EB05</accession>
<evidence type="ECO:0000313" key="2">
    <source>
        <dbReference type="Proteomes" id="UP000515151"/>
    </source>
</evidence>
<reference evidence="3" key="2">
    <citation type="submission" date="2025-08" db="UniProtKB">
        <authorList>
            <consortium name="RefSeq"/>
        </authorList>
    </citation>
    <scope>IDENTIFICATION</scope>
    <source>
        <tissue evidence="3">Leaf</tissue>
    </source>
</reference>
<proteinExistence type="predicted"/>
<keyword evidence="2" id="KW-1185">Reference proteome</keyword>
<dbReference type="PANTHER" id="PTHR33116">
    <property type="entry name" value="REVERSE TRANSCRIPTASE ZINC-BINDING DOMAIN-CONTAINING PROTEIN-RELATED-RELATED"/>
    <property type="match status" value="1"/>
</dbReference>
<dbReference type="Proteomes" id="UP000515151">
    <property type="component" value="Chromosome 6"/>
</dbReference>
<dbReference type="PROSITE" id="PS50878">
    <property type="entry name" value="RT_POL"/>
    <property type="match status" value="1"/>
</dbReference>
<dbReference type="OrthoDB" id="1938625at2759"/>
<protein>
    <submittedName>
        <fullName evidence="3">Uncharacterized protein LOC116212080</fullName>
    </submittedName>
</protein>
<gene>
    <name evidence="3" type="primary">LOC116212080</name>
</gene>
<dbReference type="InterPro" id="IPR000477">
    <property type="entry name" value="RT_dom"/>
</dbReference>
<feature type="domain" description="Reverse transcriptase" evidence="1">
    <location>
        <begin position="1"/>
        <end position="400"/>
    </location>
</feature>
<sequence length="661" mass="75203">MFLFCKSLKHLKGELKTFNKENYSDISKRVKKAECKLKVVQSKLLNGEESTDLLAAEQDLYHSYTELRSAKEAFFKQEALVRWLSLGDSNTGYFHKIVKARRSSHTIKVIFTENGIKLEDLTDISNEAVGFFQRLLGTKDPSVIGVDISTLQYILNFRLTLEQAAQLSRPVTEVEIKEVLWSMDSDSASGPDGSIGDNILLAHELVKGYDRTGASPRCAIKADIMKAFDFVDWNFLRCIFEAIGIPTIFATWVFEFIMGSRFSVLVNGGLQGYFNGLKGLRQGDPLSPYLFVMTIQVLTKILDKVAINGLIAYHPFCKKIQLTHLGFADDLLIFMKGELNSIKAVLDIFDMFYEMSGLRLNPAKTKIFCAGMEEQTIKHILNLSGLKRGSLPVRYLGVSLIADRIIDKDCKPLIEKITCRLQLVKSVIHSQVNFWCCAFVLPKKVLKKMEQKRKAFLLKEKMEMQGAKVVWDKVFLPKDEGGLGVKDFYTWNLSCNMKLIWLLFQKAGSLWIAWLNNYMVKGMSICSLKIPNGSSHALRKLLKIVSLFYPFLKHEIGDGQSTFFWFNNWTDRSPLFVEGSLYDIPCDAKLADALNNFVLTNIVSSEERRRGIQQLMTSTTVIPKKQDEIIWCATRKGKFSISGTWNELRNKSGKVIWYKLV</sequence>
<name>A0A6P8EB05_PUNGR</name>
<dbReference type="GeneID" id="116212080"/>
<dbReference type="PANTHER" id="PTHR33116:SF80">
    <property type="entry name" value="REVERSE TRANSCRIPTASE ZINC-BINDING DOMAIN-CONTAINING PROTEIN"/>
    <property type="match status" value="1"/>
</dbReference>
<dbReference type="SUPFAM" id="SSF56672">
    <property type="entry name" value="DNA/RNA polymerases"/>
    <property type="match status" value="1"/>
</dbReference>
<dbReference type="AlphaFoldDB" id="A0A6P8EB05"/>
<dbReference type="Pfam" id="PF00078">
    <property type="entry name" value="RVT_1"/>
    <property type="match status" value="1"/>
</dbReference>
<dbReference type="CDD" id="cd01650">
    <property type="entry name" value="RT_nLTR_like"/>
    <property type="match status" value="1"/>
</dbReference>
<evidence type="ECO:0000259" key="1">
    <source>
        <dbReference type="PROSITE" id="PS50878"/>
    </source>
</evidence>
<evidence type="ECO:0000313" key="3">
    <source>
        <dbReference type="RefSeq" id="XP_031402526.1"/>
    </source>
</evidence>
<dbReference type="InterPro" id="IPR043502">
    <property type="entry name" value="DNA/RNA_pol_sf"/>
</dbReference>
<reference evidence="2" key="1">
    <citation type="journal article" date="2020" name="Plant Biotechnol. J.">
        <title>The pomegranate (Punica granatum L.) draft genome dissects genetic divergence between soft- and hard-seeded cultivars.</title>
        <authorList>
            <person name="Luo X."/>
            <person name="Li H."/>
            <person name="Wu Z."/>
            <person name="Yao W."/>
            <person name="Zhao P."/>
            <person name="Cao D."/>
            <person name="Yu H."/>
            <person name="Li K."/>
            <person name="Poudel K."/>
            <person name="Zhao D."/>
            <person name="Zhang F."/>
            <person name="Xia X."/>
            <person name="Chen L."/>
            <person name="Wang Q."/>
            <person name="Jing D."/>
            <person name="Cao S."/>
        </authorList>
    </citation>
    <scope>NUCLEOTIDE SEQUENCE [LARGE SCALE GENOMIC DNA]</scope>
    <source>
        <strain evidence="2">cv. Tunisia</strain>
    </source>
</reference>